<name>A0A7R9D4P4_TIMCR</name>
<organism evidence="2">
    <name type="scientific">Timema cristinae</name>
    <name type="common">Walking stick</name>
    <dbReference type="NCBI Taxonomy" id="61476"/>
    <lineage>
        <taxon>Eukaryota</taxon>
        <taxon>Metazoa</taxon>
        <taxon>Ecdysozoa</taxon>
        <taxon>Arthropoda</taxon>
        <taxon>Hexapoda</taxon>
        <taxon>Insecta</taxon>
        <taxon>Pterygota</taxon>
        <taxon>Neoptera</taxon>
        <taxon>Polyneoptera</taxon>
        <taxon>Phasmatodea</taxon>
        <taxon>Timematodea</taxon>
        <taxon>Timematoidea</taxon>
        <taxon>Timematidae</taxon>
        <taxon>Timema</taxon>
    </lineage>
</organism>
<proteinExistence type="predicted"/>
<protein>
    <recommendedName>
        <fullName evidence="1">ERAP1-like C-terminal domain-containing protein</fullName>
    </recommendedName>
</protein>
<evidence type="ECO:0000313" key="2">
    <source>
        <dbReference type="EMBL" id="CAD7406502.1"/>
    </source>
</evidence>
<dbReference type="AlphaFoldDB" id="A0A7R9D4P4"/>
<accession>A0A7R9D4P4</accession>
<dbReference type="InterPro" id="IPR024571">
    <property type="entry name" value="ERAP1-like_C_dom"/>
</dbReference>
<dbReference type="Pfam" id="PF11838">
    <property type="entry name" value="ERAP1_C"/>
    <property type="match status" value="1"/>
</dbReference>
<dbReference type="EMBL" id="OC319862">
    <property type="protein sequence ID" value="CAD7406502.1"/>
    <property type="molecule type" value="Genomic_DNA"/>
</dbReference>
<reference evidence="2" key="1">
    <citation type="submission" date="2020-11" db="EMBL/GenBank/DDBJ databases">
        <authorList>
            <person name="Tran Van P."/>
        </authorList>
    </citation>
    <scope>NUCLEOTIDE SEQUENCE</scope>
</reference>
<dbReference type="Gene3D" id="1.25.50.20">
    <property type="match status" value="1"/>
</dbReference>
<feature type="domain" description="ERAP1-like C-terminal" evidence="1">
    <location>
        <begin position="24"/>
        <end position="93"/>
    </location>
</feature>
<gene>
    <name evidence="2" type="ORF">TCEB3V08_LOCUS8560</name>
</gene>
<evidence type="ECO:0000259" key="1">
    <source>
        <dbReference type="Pfam" id="PF11838"/>
    </source>
</evidence>
<sequence length="254" mass="28844">MCPTEAETLNDDDAYVYIMYLLTTLDRNLVKPQDVKVVLAMVAANPEGQLMAWRHLKAHWHYMQSVFGNGTFTMGGLISAVTSHFSTDYDYHEENILFLHAFAGYDCISAILTKGTIALSKVQDKKEDLVELAQILKVKVSLFFKDMNVGSGQRALKQSLEMIRLNIHWVRHNEEAIYAWLNNYLLRNNTGRIPHPLSKDKDLLWSSGQSGRVRSLALLNFSVKQCVWNGVTQPQPRTIEELLKSRNSSSGLEN</sequence>